<reference evidence="1 2" key="1">
    <citation type="journal article" date="2016" name="Nat. Commun.">
        <title>Thousands of microbial genomes shed light on interconnected biogeochemical processes in an aquifer system.</title>
        <authorList>
            <person name="Anantharaman K."/>
            <person name="Brown C.T."/>
            <person name="Hug L.A."/>
            <person name="Sharon I."/>
            <person name="Castelle C.J."/>
            <person name="Probst A.J."/>
            <person name="Thomas B.C."/>
            <person name="Singh A."/>
            <person name="Wilkins M.J."/>
            <person name="Karaoz U."/>
            <person name="Brodie E.L."/>
            <person name="Williams K.H."/>
            <person name="Hubbard S.S."/>
            <person name="Banfield J.F."/>
        </authorList>
    </citation>
    <scope>NUCLEOTIDE SEQUENCE [LARGE SCALE GENOMIC DNA]</scope>
</reference>
<dbReference type="InterPro" id="IPR009000">
    <property type="entry name" value="Transl_B-barrel_sf"/>
</dbReference>
<organism evidence="1 2">
    <name type="scientific">Candidatus Liptonbacteria bacterium RIFCSPHIGHO2_01_FULL_57_28</name>
    <dbReference type="NCBI Taxonomy" id="1798647"/>
    <lineage>
        <taxon>Bacteria</taxon>
        <taxon>Candidatus Liptoniibacteriota</taxon>
    </lineage>
</organism>
<dbReference type="SUPFAM" id="SSF50447">
    <property type="entry name" value="Translation proteins"/>
    <property type="match status" value="1"/>
</dbReference>
<accession>A0A1G2CBL8</accession>
<dbReference type="EMBL" id="MHKX01000002">
    <property type="protein sequence ID" value="OGY98775.1"/>
    <property type="molecule type" value="Genomic_DNA"/>
</dbReference>
<gene>
    <name evidence="1" type="ORF">A2855_00630</name>
</gene>
<evidence type="ECO:0000313" key="2">
    <source>
        <dbReference type="Proteomes" id="UP000179059"/>
    </source>
</evidence>
<comment type="caution">
    <text evidence="1">The sequence shown here is derived from an EMBL/GenBank/DDBJ whole genome shotgun (WGS) entry which is preliminary data.</text>
</comment>
<dbReference type="STRING" id="1798647.A2855_00630"/>
<sequence>MAIKKGAKPKKPADPKPIGRVTHFYTEIKVAVIKFSKPVKKGTAVQIKGATTDFSQKLDSMQYDHKPLATAPKGKQVGVKVKKRVREGDQVYL</sequence>
<evidence type="ECO:0008006" key="3">
    <source>
        <dbReference type="Google" id="ProtNLM"/>
    </source>
</evidence>
<name>A0A1G2CBL8_9BACT</name>
<dbReference type="AlphaFoldDB" id="A0A1G2CBL8"/>
<protein>
    <recommendedName>
        <fullName evidence="3">Translation elongation factor-like protein</fullName>
    </recommendedName>
</protein>
<dbReference type="Proteomes" id="UP000179059">
    <property type="component" value="Unassembled WGS sequence"/>
</dbReference>
<proteinExistence type="predicted"/>
<evidence type="ECO:0000313" key="1">
    <source>
        <dbReference type="EMBL" id="OGY98775.1"/>
    </source>
</evidence>